<organism evidence="3 4">
    <name type="scientific">Danionella cerebrum</name>
    <dbReference type="NCBI Taxonomy" id="2873325"/>
    <lineage>
        <taxon>Eukaryota</taxon>
        <taxon>Metazoa</taxon>
        <taxon>Chordata</taxon>
        <taxon>Craniata</taxon>
        <taxon>Vertebrata</taxon>
        <taxon>Euteleostomi</taxon>
        <taxon>Actinopterygii</taxon>
        <taxon>Neopterygii</taxon>
        <taxon>Teleostei</taxon>
        <taxon>Ostariophysi</taxon>
        <taxon>Cypriniformes</taxon>
        <taxon>Danionidae</taxon>
        <taxon>Danioninae</taxon>
        <taxon>Danionella</taxon>
    </lineage>
</organism>
<protein>
    <recommendedName>
        <fullName evidence="2">Extracellular sulfatase C-terminal domain-containing protein</fullName>
    </recommendedName>
</protein>
<feature type="domain" description="Extracellular sulfatase C-terminal" evidence="2">
    <location>
        <begin position="1"/>
        <end position="58"/>
    </location>
</feature>
<keyword evidence="1" id="KW-0175">Coiled coil</keyword>
<keyword evidence="4" id="KW-1185">Reference proteome</keyword>
<evidence type="ECO:0000313" key="4">
    <source>
        <dbReference type="Proteomes" id="UP000316079"/>
    </source>
</evidence>
<dbReference type="InterPro" id="IPR024609">
    <property type="entry name" value="Extracellular_sulfatase_C"/>
</dbReference>
<dbReference type="OrthoDB" id="96314at2759"/>
<gene>
    <name evidence="3" type="ORF">DNTS_011841</name>
</gene>
<comment type="caution">
    <text evidence="3">The sequence shown here is derived from an EMBL/GenBank/DDBJ whole genome shotgun (WGS) entry which is preliminary data.</text>
</comment>
<evidence type="ECO:0000256" key="1">
    <source>
        <dbReference type="SAM" id="Coils"/>
    </source>
</evidence>
<dbReference type="Proteomes" id="UP000316079">
    <property type="component" value="Unassembled WGS sequence"/>
</dbReference>
<feature type="coiled-coil region" evidence="1">
    <location>
        <begin position="22"/>
        <end position="49"/>
    </location>
</feature>
<evidence type="ECO:0000259" key="2">
    <source>
        <dbReference type="Pfam" id="PF12548"/>
    </source>
</evidence>
<name>A0A553MWE7_9TELE</name>
<accession>A0A553MWE7</accession>
<evidence type="ECO:0000313" key="3">
    <source>
        <dbReference type="EMBL" id="TRY57506.1"/>
    </source>
</evidence>
<dbReference type="Pfam" id="PF12548">
    <property type="entry name" value="DUF3740"/>
    <property type="match status" value="1"/>
</dbReference>
<sequence length="126" mass="15014">MNDTVRCEREIYRSSRAWKDHKSFVDHEIEQLQDKMKKLREVRGHLKRRRPDECDCGKKRSLSNAVYTVDKDVLSQLHQQLMEMRSCQGHKQCNPRPRGSDSVYQLLHMHEITANIYMKDVVLCKN</sequence>
<proteinExistence type="predicted"/>
<dbReference type="EMBL" id="SRMA01027234">
    <property type="protein sequence ID" value="TRY57506.1"/>
    <property type="molecule type" value="Genomic_DNA"/>
</dbReference>
<reference evidence="3 4" key="1">
    <citation type="journal article" date="2019" name="Sci. Data">
        <title>Hybrid genome assembly and annotation of Danionella translucida.</title>
        <authorList>
            <person name="Kadobianskyi M."/>
            <person name="Schulze L."/>
            <person name="Schuelke M."/>
            <person name="Judkewitz B."/>
        </authorList>
    </citation>
    <scope>NUCLEOTIDE SEQUENCE [LARGE SCALE GENOMIC DNA]</scope>
    <source>
        <strain evidence="3 4">Bolton</strain>
    </source>
</reference>
<dbReference type="AlphaFoldDB" id="A0A553MWE7"/>